<evidence type="ECO:0000313" key="2">
    <source>
        <dbReference type="Proteomes" id="UP000034665"/>
    </source>
</evidence>
<dbReference type="AlphaFoldDB" id="A0A0G0NBS0"/>
<evidence type="ECO:0000313" key="1">
    <source>
        <dbReference type="EMBL" id="KKR12948.1"/>
    </source>
</evidence>
<organism evidence="1 2">
    <name type="scientific">Candidatus Wolfebacteria bacterium GW2011_GWC2_39_22</name>
    <dbReference type="NCBI Taxonomy" id="1619013"/>
    <lineage>
        <taxon>Bacteria</taxon>
        <taxon>Candidatus Wolfeibacteriota</taxon>
    </lineage>
</organism>
<comment type="caution">
    <text evidence="1">The sequence shown here is derived from an EMBL/GenBank/DDBJ whole genome shotgun (WGS) entry which is preliminary data.</text>
</comment>
<accession>A0A0G0NBS0</accession>
<dbReference type="STRING" id="1619013.UT41_C0001G0492"/>
<name>A0A0G0NBS0_9BACT</name>
<gene>
    <name evidence="1" type="ORF">UT41_C0001G0492</name>
</gene>
<reference evidence="1 2" key="1">
    <citation type="journal article" date="2015" name="Nature">
        <title>rRNA introns, odd ribosomes, and small enigmatic genomes across a large radiation of phyla.</title>
        <authorList>
            <person name="Brown C.T."/>
            <person name="Hug L.A."/>
            <person name="Thomas B.C."/>
            <person name="Sharon I."/>
            <person name="Castelle C.J."/>
            <person name="Singh A."/>
            <person name="Wilkins M.J."/>
            <person name="Williams K.H."/>
            <person name="Banfield J.F."/>
        </authorList>
    </citation>
    <scope>NUCLEOTIDE SEQUENCE [LARGE SCALE GENOMIC DNA]</scope>
</reference>
<protein>
    <submittedName>
        <fullName evidence="1">Uncharacterized protein</fullName>
    </submittedName>
</protein>
<dbReference type="Proteomes" id="UP000034665">
    <property type="component" value="Unassembled WGS sequence"/>
</dbReference>
<sequence length="241" mass="26153">MNLRQICGIAVEGNVVHVQTLDVPVSIESKKSLIVPAMRFSQCAAITAIKSAQLKKRLLIVEVMGAMTGPVKEVIAALATQLHVQDIVTAFFPCGTPKEPTEYFFGFGLDLLRKATPVAKNIRLLNEGNGILFTTGPCLKYLGLSQINECWEQVAVTMYVAQKSVAFLGRVQPDKTAALTLSDETTFIVTITRTEAHVAPFDGFCQKVTAVFGHLQEQVVGATQIIAGIKGQELILIPARR</sequence>
<proteinExistence type="predicted"/>
<dbReference type="EMBL" id="LBWR01000001">
    <property type="protein sequence ID" value="KKR12948.1"/>
    <property type="molecule type" value="Genomic_DNA"/>
</dbReference>